<keyword evidence="2" id="KW-1185">Reference proteome</keyword>
<dbReference type="Proteomes" id="UP001163321">
    <property type="component" value="Chromosome 3"/>
</dbReference>
<gene>
    <name evidence="1" type="ORF">PsorP6_006847</name>
</gene>
<dbReference type="EMBL" id="CM047582">
    <property type="protein sequence ID" value="KAI9915443.1"/>
    <property type="molecule type" value="Genomic_DNA"/>
</dbReference>
<protein>
    <submittedName>
        <fullName evidence="1">Uncharacterized protein</fullName>
    </submittedName>
</protein>
<sequence>MTFIELVFYAINEYIVLETLQVTDAGGSMVIHTFGPTFGLDVTMVQVIPAPADQVHNTSRYHSEVFAMIGTFFLWMYWPSFNAALVSDDGFQKERAVLTTILSIAASCAVAFGASKVLSHSKKSDMVHIQNATLASGLAMGTTCNLAINPAASITVGLVVGIASVVGYRFVTPRFELVLRM</sequence>
<accession>A0ACC0W9E4</accession>
<reference evidence="1 2" key="1">
    <citation type="journal article" date="2022" name="bioRxiv">
        <title>The genome of the oomycete Peronosclerospora sorghi, a cosmopolitan pathogen of maize and sorghum, is inflated with dispersed pseudogenes.</title>
        <authorList>
            <person name="Fletcher K."/>
            <person name="Martin F."/>
            <person name="Isakeit T."/>
            <person name="Cavanaugh K."/>
            <person name="Magill C."/>
            <person name="Michelmore R."/>
        </authorList>
    </citation>
    <scope>NUCLEOTIDE SEQUENCE [LARGE SCALE GENOMIC DNA]</scope>
    <source>
        <strain evidence="1">P6</strain>
    </source>
</reference>
<name>A0ACC0W9E4_9STRA</name>
<evidence type="ECO:0000313" key="2">
    <source>
        <dbReference type="Proteomes" id="UP001163321"/>
    </source>
</evidence>
<comment type="caution">
    <text evidence="1">The sequence shown here is derived from an EMBL/GenBank/DDBJ whole genome shotgun (WGS) entry which is preliminary data.</text>
</comment>
<organism evidence="1 2">
    <name type="scientific">Peronosclerospora sorghi</name>
    <dbReference type="NCBI Taxonomy" id="230839"/>
    <lineage>
        <taxon>Eukaryota</taxon>
        <taxon>Sar</taxon>
        <taxon>Stramenopiles</taxon>
        <taxon>Oomycota</taxon>
        <taxon>Peronosporomycetes</taxon>
        <taxon>Peronosporales</taxon>
        <taxon>Peronosporaceae</taxon>
        <taxon>Peronosclerospora</taxon>
    </lineage>
</organism>
<evidence type="ECO:0000313" key="1">
    <source>
        <dbReference type="EMBL" id="KAI9915443.1"/>
    </source>
</evidence>
<proteinExistence type="predicted"/>